<proteinExistence type="predicted"/>
<dbReference type="EMBL" id="VSSQ01000170">
    <property type="protein sequence ID" value="MPL82972.1"/>
    <property type="molecule type" value="Genomic_DNA"/>
</dbReference>
<accession>A0A644UVZ8</accession>
<reference evidence="1" key="1">
    <citation type="submission" date="2019-08" db="EMBL/GenBank/DDBJ databases">
        <authorList>
            <person name="Kucharzyk K."/>
            <person name="Murdoch R.W."/>
            <person name="Higgins S."/>
            <person name="Loffler F."/>
        </authorList>
    </citation>
    <scope>NUCLEOTIDE SEQUENCE</scope>
</reference>
<dbReference type="AlphaFoldDB" id="A0A644UVZ8"/>
<evidence type="ECO:0000313" key="1">
    <source>
        <dbReference type="EMBL" id="MPL82972.1"/>
    </source>
</evidence>
<comment type="caution">
    <text evidence="1">The sequence shown here is derived from an EMBL/GenBank/DDBJ whole genome shotgun (WGS) entry which is preliminary data.</text>
</comment>
<name>A0A644UVZ8_9ZZZZ</name>
<organism evidence="1">
    <name type="scientific">bioreactor metagenome</name>
    <dbReference type="NCBI Taxonomy" id="1076179"/>
    <lineage>
        <taxon>unclassified sequences</taxon>
        <taxon>metagenomes</taxon>
        <taxon>ecological metagenomes</taxon>
    </lineage>
</organism>
<protein>
    <submittedName>
        <fullName evidence="1">Uncharacterized protein</fullName>
    </submittedName>
</protein>
<sequence>MYATIKEFLDQVVAGGTCTGCGLCAGLDGLHKFFMRITPKGPRPLMPID</sequence>
<gene>
    <name evidence="1" type="ORF">SDC9_28922</name>
</gene>